<feature type="region of interest" description="Disordered" evidence="1">
    <location>
        <begin position="555"/>
        <end position="610"/>
    </location>
</feature>
<feature type="compositionally biased region" description="Low complexity" evidence="1">
    <location>
        <begin position="480"/>
        <end position="495"/>
    </location>
</feature>
<evidence type="ECO:0000256" key="1">
    <source>
        <dbReference type="SAM" id="MobiDB-lite"/>
    </source>
</evidence>
<feature type="region of interest" description="Disordered" evidence="1">
    <location>
        <begin position="480"/>
        <end position="503"/>
    </location>
</feature>
<feature type="compositionally biased region" description="Gly residues" evidence="1">
    <location>
        <begin position="591"/>
        <end position="601"/>
    </location>
</feature>
<dbReference type="SUPFAM" id="SSF56784">
    <property type="entry name" value="HAD-like"/>
    <property type="match status" value="1"/>
</dbReference>
<dbReference type="EMBL" id="JAEHOC010000018">
    <property type="protein sequence ID" value="KAG2433665.1"/>
    <property type="molecule type" value="Genomic_DNA"/>
</dbReference>
<proteinExistence type="predicted"/>
<gene>
    <name evidence="2" type="ORF">HXX76_008036</name>
</gene>
<keyword evidence="3" id="KW-1185">Reference proteome</keyword>
<dbReference type="OrthoDB" id="548365at2759"/>
<feature type="compositionally biased region" description="Basic and acidic residues" evidence="1">
    <location>
        <begin position="555"/>
        <end position="565"/>
    </location>
</feature>
<sequence>MRTTAAAVAGACAAAGGGRASSSPAPSRAIASPAGRRLLSAADSLPPQLPLGGSPGTGAAGSCCPESAAAAAAAKGPRVPRLLRPLVLICDLDDTLVGGELDRGGGSGGDAAEGDEAPSAARARWPSQLCDAHSAQLAVALTTWRQRWRQQAQGQGQAQAQQGGGAGGAGPVGEEHPPCWFVVNTGRTLPLFVAAQRERCGLLAQPDVLLCGVGTRMYTPAPLAATAAGPPPAAAAACPEGSWPSGQCDWRWAEHAAWAEYVAGAGGGSASSSDDGAAEEGCGGAAGADWHIDRVAAAVQEVMQRLGPDSLGWRGAEENESLKLTVTLAAARLAACLDALDAALAARRVRYRLVVGPRDEPGPGWAYADILPVRAGKLAAATYAAQWLLRTTRPAACDDCSGGSSSSSSGGGGGGRSPPPSVPPGLDGALGLEAVVVAGDAPNDLDMLAGSPHASIAVGNCHPTVRRFAASAMAVTAAAAGGPAPAGPSAPGSQADGLGSLEARLQPPPLPPPLQAGWDAGAAAVAGVAMAIELGPQAEMAMRLLLERWEDRHGDVKRTSGDRGGSESSSLSLSSLNDISGGDSGVSGVSGVSGGSGGSGGSPLRPPRVHLANLPAAGGVMEGLRAMGYME</sequence>
<name>A0A835T736_CHLIN</name>
<feature type="compositionally biased region" description="Low complexity" evidence="1">
    <location>
        <begin position="14"/>
        <end position="37"/>
    </location>
</feature>
<dbReference type="InterPro" id="IPR023214">
    <property type="entry name" value="HAD_sf"/>
</dbReference>
<dbReference type="PANTHER" id="PTHR46521:SF4">
    <property type="entry name" value="SUCROSE-PHOSPHATASE 2-RELATED"/>
    <property type="match status" value="1"/>
</dbReference>
<feature type="compositionally biased region" description="Low complexity" evidence="1">
    <location>
        <begin position="150"/>
        <end position="161"/>
    </location>
</feature>
<protein>
    <recommendedName>
        <fullName evidence="4">Sucrose phosphatase-like domain-containing protein</fullName>
    </recommendedName>
</protein>
<dbReference type="PANTHER" id="PTHR46521">
    <property type="entry name" value="SUCROSE-PHOSPHATASE 2-RELATED"/>
    <property type="match status" value="1"/>
</dbReference>
<dbReference type="AlphaFoldDB" id="A0A835T736"/>
<evidence type="ECO:0008006" key="4">
    <source>
        <dbReference type="Google" id="ProtNLM"/>
    </source>
</evidence>
<feature type="region of interest" description="Disordered" evidence="1">
    <location>
        <begin position="148"/>
        <end position="173"/>
    </location>
</feature>
<dbReference type="InterPro" id="IPR051518">
    <property type="entry name" value="Sucrose_Phosphatase"/>
</dbReference>
<reference evidence="2" key="1">
    <citation type="journal article" date="2020" name="bioRxiv">
        <title>Comparative genomics of Chlamydomonas.</title>
        <authorList>
            <person name="Craig R.J."/>
            <person name="Hasan A.R."/>
            <person name="Ness R.W."/>
            <person name="Keightley P.D."/>
        </authorList>
    </citation>
    <scope>NUCLEOTIDE SEQUENCE</scope>
    <source>
        <strain evidence="2">SAG 7.73</strain>
    </source>
</reference>
<accession>A0A835T736</accession>
<evidence type="ECO:0000313" key="2">
    <source>
        <dbReference type="EMBL" id="KAG2433665.1"/>
    </source>
</evidence>
<dbReference type="InterPro" id="IPR036412">
    <property type="entry name" value="HAD-like_sf"/>
</dbReference>
<evidence type="ECO:0000313" key="3">
    <source>
        <dbReference type="Proteomes" id="UP000650467"/>
    </source>
</evidence>
<feature type="region of interest" description="Disordered" evidence="1">
    <location>
        <begin position="398"/>
        <end position="426"/>
    </location>
</feature>
<organism evidence="2 3">
    <name type="scientific">Chlamydomonas incerta</name>
    <dbReference type="NCBI Taxonomy" id="51695"/>
    <lineage>
        <taxon>Eukaryota</taxon>
        <taxon>Viridiplantae</taxon>
        <taxon>Chlorophyta</taxon>
        <taxon>core chlorophytes</taxon>
        <taxon>Chlorophyceae</taxon>
        <taxon>CS clade</taxon>
        <taxon>Chlamydomonadales</taxon>
        <taxon>Chlamydomonadaceae</taxon>
        <taxon>Chlamydomonas</taxon>
    </lineage>
</organism>
<feature type="region of interest" description="Disordered" evidence="1">
    <location>
        <begin position="14"/>
        <end position="64"/>
    </location>
</feature>
<dbReference type="Gene3D" id="3.40.50.1000">
    <property type="entry name" value="HAD superfamily/HAD-like"/>
    <property type="match status" value="1"/>
</dbReference>
<feature type="compositionally biased region" description="Low complexity" evidence="1">
    <location>
        <begin position="566"/>
        <end position="590"/>
    </location>
</feature>
<dbReference type="Proteomes" id="UP000650467">
    <property type="component" value="Unassembled WGS sequence"/>
</dbReference>
<comment type="caution">
    <text evidence="2">The sequence shown here is derived from an EMBL/GenBank/DDBJ whole genome shotgun (WGS) entry which is preliminary data.</text>
</comment>
<feature type="compositionally biased region" description="Gly residues" evidence="1">
    <location>
        <begin position="162"/>
        <end position="171"/>
    </location>
</feature>
<feature type="region of interest" description="Disordered" evidence="1">
    <location>
        <begin position="101"/>
        <end position="124"/>
    </location>
</feature>